<dbReference type="Proteomes" id="UP000319383">
    <property type="component" value="Chromosome"/>
</dbReference>
<comment type="subcellular location">
    <subcellularLocation>
        <location evidence="1">Cell membrane</location>
        <topology evidence="1">Multi-pass membrane protein</topology>
    </subcellularLocation>
</comment>
<dbReference type="Gene3D" id="3.90.550.10">
    <property type="entry name" value="Spore Coat Polysaccharide Biosynthesis Protein SpsA, Chain A"/>
    <property type="match status" value="1"/>
</dbReference>
<keyword evidence="3 12" id="KW-0328">Glycosyltransferase</keyword>
<feature type="transmembrane region" description="Helical" evidence="10">
    <location>
        <begin position="232"/>
        <end position="253"/>
    </location>
</feature>
<dbReference type="InterPro" id="IPR050256">
    <property type="entry name" value="Glycosyltransferase_2"/>
</dbReference>
<dbReference type="KEGG" id="sdyn:Mal52_03860"/>
<keyword evidence="2" id="KW-1003">Cell membrane</keyword>
<feature type="transmembrane region" description="Helical" evidence="10">
    <location>
        <begin position="265"/>
        <end position="290"/>
    </location>
</feature>
<gene>
    <name evidence="12" type="primary">csbB</name>
    <name evidence="12" type="ORF">Mal52_03860</name>
</gene>
<evidence type="ECO:0000313" key="13">
    <source>
        <dbReference type="Proteomes" id="UP000319383"/>
    </source>
</evidence>
<protein>
    <submittedName>
        <fullName evidence="12">Glycosyltransferase CsbB</fullName>
        <ecNumber evidence="12">2.4.-.-</ecNumber>
    </submittedName>
</protein>
<keyword evidence="5 10" id="KW-0812">Transmembrane</keyword>
<proteinExistence type="inferred from homology"/>
<dbReference type="OrthoDB" id="9807778at2"/>
<keyword evidence="6 10" id="KW-1133">Transmembrane helix</keyword>
<evidence type="ECO:0000256" key="8">
    <source>
        <dbReference type="ARBA" id="ARBA00038152"/>
    </source>
</evidence>
<dbReference type="AlphaFoldDB" id="A0A517ZHI7"/>
<organism evidence="12 13">
    <name type="scientific">Symmachiella dynata</name>
    <dbReference type="NCBI Taxonomy" id="2527995"/>
    <lineage>
        <taxon>Bacteria</taxon>
        <taxon>Pseudomonadati</taxon>
        <taxon>Planctomycetota</taxon>
        <taxon>Planctomycetia</taxon>
        <taxon>Planctomycetales</taxon>
        <taxon>Planctomycetaceae</taxon>
        <taxon>Symmachiella</taxon>
    </lineage>
</organism>
<evidence type="ECO:0000256" key="7">
    <source>
        <dbReference type="ARBA" id="ARBA00023136"/>
    </source>
</evidence>
<evidence type="ECO:0000313" key="12">
    <source>
        <dbReference type="EMBL" id="QDU41931.1"/>
    </source>
</evidence>
<dbReference type="SUPFAM" id="SSF53448">
    <property type="entry name" value="Nucleotide-diphospho-sugar transferases"/>
    <property type="match status" value="1"/>
</dbReference>
<dbReference type="GO" id="GO:0016757">
    <property type="term" value="F:glycosyltransferase activity"/>
    <property type="evidence" value="ECO:0007669"/>
    <property type="project" value="UniProtKB-KW"/>
</dbReference>
<dbReference type="PANTHER" id="PTHR48090:SF1">
    <property type="entry name" value="PROPHAGE BACTOPRENOL GLUCOSYL TRANSFERASE HOMOLOG"/>
    <property type="match status" value="1"/>
</dbReference>
<evidence type="ECO:0000256" key="9">
    <source>
        <dbReference type="SAM" id="MobiDB-lite"/>
    </source>
</evidence>
<comment type="similarity">
    <text evidence="8">Belongs to the glycosyltransferase 2 family. GtrB subfamily.</text>
</comment>
<name>A0A517ZHI7_9PLAN</name>
<evidence type="ECO:0000256" key="6">
    <source>
        <dbReference type="ARBA" id="ARBA00022989"/>
    </source>
</evidence>
<accession>A0A517ZHI7</accession>
<evidence type="ECO:0000256" key="10">
    <source>
        <dbReference type="SAM" id="Phobius"/>
    </source>
</evidence>
<keyword evidence="4 12" id="KW-0808">Transferase</keyword>
<evidence type="ECO:0000256" key="4">
    <source>
        <dbReference type="ARBA" id="ARBA00022679"/>
    </source>
</evidence>
<feature type="domain" description="Glycosyltransferase 2-like" evidence="11">
    <location>
        <begin position="8"/>
        <end position="170"/>
    </location>
</feature>
<evidence type="ECO:0000256" key="5">
    <source>
        <dbReference type="ARBA" id="ARBA00022692"/>
    </source>
</evidence>
<evidence type="ECO:0000256" key="3">
    <source>
        <dbReference type="ARBA" id="ARBA00022676"/>
    </source>
</evidence>
<reference evidence="12 13" key="1">
    <citation type="submission" date="2019-02" db="EMBL/GenBank/DDBJ databases">
        <title>Deep-cultivation of Planctomycetes and their phenomic and genomic characterization uncovers novel biology.</title>
        <authorList>
            <person name="Wiegand S."/>
            <person name="Jogler M."/>
            <person name="Boedeker C."/>
            <person name="Pinto D."/>
            <person name="Vollmers J."/>
            <person name="Rivas-Marin E."/>
            <person name="Kohn T."/>
            <person name="Peeters S.H."/>
            <person name="Heuer A."/>
            <person name="Rast P."/>
            <person name="Oberbeckmann S."/>
            <person name="Bunk B."/>
            <person name="Jeske O."/>
            <person name="Meyerdierks A."/>
            <person name="Storesund J.E."/>
            <person name="Kallscheuer N."/>
            <person name="Luecker S."/>
            <person name="Lage O.M."/>
            <person name="Pohl T."/>
            <person name="Merkel B.J."/>
            <person name="Hornburger P."/>
            <person name="Mueller R.-W."/>
            <person name="Bruemmer F."/>
            <person name="Labrenz M."/>
            <person name="Spormann A.M."/>
            <person name="Op den Camp H."/>
            <person name="Overmann J."/>
            <person name="Amann R."/>
            <person name="Jetten M.S.M."/>
            <person name="Mascher T."/>
            <person name="Medema M.H."/>
            <person name="Devos D.P."/>
            <person name="Kaster A.-K."/>
            <person name="Ovreas L."/>
            <person name="Rohde M."/>
            <person name="Galperin M.Y."/>
            <person name="Jogler C."/>
        </authorList>
    </citation>
    <scope>NUCLEOTIDE SEQUENCE [LARGE SCALE GENOMIC DNA]</scope>
    <source>
        <strain evidence="12 13">Mal52</strain>
    </source>
</reference>
<dbReference type="RefSeq" id="WP_145373946.1">
    <property type="nucleotide sequence ID" value="NZ_CP036270.1"/>
</dbReference>
<dbReference type="InterPro" id="IPR029044">
    <property type="entry name" value="Nucleotide-diphossugar_trans"/>
</dbReference>
<evidence type="ECO:0000256" key="2">
    <source>
        <dbReference type="ARBA" id="ARBA00022475"/>
    </source>
</evidence>
<sequence length="345" mass="38172">MEEAELISIVVPMYNEEGNVRPLYEAIVKEFDELWCTFELIFVDDGSSDESVATVKKLHDTDARVKLVRLSRNFGHQVALTAGLEAARGAAVVMMDGDLQHPPALIPDMIARWKEGYDIVYTVREETEGAGFMKRFTAAGFYGLINRLVDTHIVPNAADFRLMDRKALNCLNSLRERNRFIRGLVSWIGFKQYAMPYTAAKRHSGVTKYSFTKMFAFAVDGIASFSTLPLRFSAAIGFVAAISGLPYALWAIYLKLFTDQSVSGWASMVVAVLFLGGVQLMTLGVIGEYVGRIYEEVKGRPLYIASETVGFDHPQASTDSNHDHVVEPPTNRPAEIAAGAAHTQS</sequence>
<dbReference type="CDD" id="cd04187">
    <property type="entry name" value="DPM1_like_bac"/>
    <property type="match status" value="1"/>
</dbReference>
<keyword evidence="7 10" id="KW-0472">Membrane</keyword>
<dbReference type="FunFam" id="3.90.550.10:FF:000079">
    <property type="entry name" value="Probable glycosyl transferase"/>
    <property type="match status" value="1"/>
</dbReference>
<dbReference type="InterPro" id="IPR001173">
    <property type="entry name" value="Glyco_trans_2-like"/>
</dbReference>
<keyword evidence="13" id="KW-1185">Reference proteome</keyword>
<dbReference type="PANTHER" id="PTHR48090">
    <property type="entry name" value="UNDECAPRENYL-PHOSPHATE 4-DEOXY-4-FORMAMIDO-L-ARABINOSE TRANSFERASE-RELATED"/>
    <property type="match status" value="1"/>
</dbReference>
<evidence type="ECO:0000256" key="1">
    <source>
        <dbReference type="ARBA" id="ARBA00004651"/>
    </source>
</evidence>
<feature type="region of interest" description="Disordered" evidence="9">
    <location>
        <begin position="316"/>
        <end position="345"/>
    </location>
</feature>
<dbReference type="Pfam" id="PF00535">
    <property type="entry name" value="Glycos_transf_2"/>
    <property type="match status" value="1"/>
</dbReference>
<dbReference type="EMBL" id="CP036276">
    <property type="protein sequence ID" value="QDU41931.1"/>
    <property type="molecule type" value="Genomic_DNA"/>
</dbReference>
<evidence type="ECO:0000259" key="11">
    <source>
        <dbReference type="Pfam" id="PF00535"/>
    </source>
</evidence>
<dbReference type="GO" id="GO:0005886">
    <property type="term" value="C:plasma membrane"/>
    <property type="evidence" value="ECO:0007669"/>
    <property type="project" value="UniProtKB-SubCell"/>
</dbReference>
<dbReference type="EC" id="2.4.-.-" evidence="12"/>